<name>A0A0W0FHS4_MONRR</name>
<dbReference type="CDD" id="cd09270">
    <property type="entry name" value="RNase_H2-B"/>
    <property type="match status" value="1"/>
</dbReference>
<dbReference type="GO" id="GO:0032299">
    <property type="term" value="C:ribonuclease H2 complex"/>
    <property type="evidence" value="ECO:0007669"/>
    <property type="project" value="InterPro"/>
</dbReference>
<proteinExistence type="predicted"/>
<dbReference type="Pfam" id="PF09468">
    <property type="entry name" value="RNase_H2-Ydr279"/>
    <property type="match status" value="1"/>
</dbReference>
<dbReference type="GO" id="GO:0005654">
    <property type="term" value="C:nucleoplasm"/>
    <property type="evidence" value="ECO:0007669"/>
    <property type="project" value="TreeGrafter"/>
</dbReference>
<feature type="region of interest" description="Disordered" evidence="1">
    <location>
        <begin position="286"/>
        <end position="320"/>
    </location>
</feature>
<evidence type="ECO:0000313" key="3">
    <source>
        <dbReference type="EMBL" id="KTB35732.1"/>
    </source>
</evidence>
<dbReference type="EMBL" id="LATX01001986">
    <property type="protein sequence ID" value="KTB35732.1"/>
    <property type="molecule type" value="Genomic_DNA"/>
</dbReference>
<dbReference type="Gene3D" id="1.10.20.120">
    <property type="match status" value="1"/>
</dbReference>
<sequence>MPAHLGLLPANLLQTLSLSPAQQHSYTSGSLIRLPHPRTGFMYSHLEDRKSDSENEPGLPALFLPFNSAAHASSISELQQVTPPNARSWFVGDEVVADGKLLFFVPVDPAFLLIHILKSTLPNDTPFRPADDILEESVTALENLTKSRSKDPSTHISASDLTCFTSLECSRLALGRICETKEISPELIVYRFSMSKAIEYLRKKVARLSSSDIVDASRTLARSLAKDGLMEDGNESLLELAHSKLAYDLVSQYLSPDIRSELLASYDFVQLDQHLKNLEDEKMCVEMPSSGGKKTKGPLPSENPANGKRKAAKGSQGVEKLKKANINGMAKLTTFFTKKP</sequence>
<dbReference type="GO" id="GO:0006401">
    <property type="term" value="P:RNA catabolic process"/>
    <property type="evidence" value="ECO:0007669"/>
    <property type="project" value="TreeGrafter"/>
</dbReference>
<dbReference type="InterPro" id="IPR040456">
    <property type="entry name" value="RNase_H2_suB"/>
</dbReference>
<evidence type="ECO:0000259" key="2">
    <source>
        <dbReference type="Pfam" id="PF09468"/>
    </source>
</evidence>
<reference evidence="3 4" key="1">
    <citation type="submission" date="2015-12" db="EMBL/GenBank/DDBJ databases">
        <title>Draft genome sequence of Moniliophthora roreri, the causal agent of frosty pod rot of cacao.</title>
        <authorList>
            <person name="Aime M.C."/>
            <person name="Diaz-Valderrama J.R."/>
            <person name="Kijpornyongpan T."/>
            <person name="Phillips-Mora W."/>
        </authorList>
    </citation>
    <scope>NUCLEOTIDE SEQUENCE [LARGE SCALE GENOMIC DNA]</scope>
    <source>
        <strain evidence="3 4">MCA 2952</strain>
    </source>
</reference>
<dbReference type="eggNOG" id="KOG4705">
    <property type="taxonomic scope" value="Eukaryota"/>
</dbReference>
<accession>A0A0W0FHS4</accession>
<dbReference type="Gene3D" id="2.20.25.530">
    <property type="match status" value="1"/>
</dbReference>
<dbReference type="AlphaFoldDB" id="A0A0W0FHS4"/>
<evidence type="ECO:0000313" key="4">
    <source>
        <dbReference type="Proteomes" id="UP000054988"/>
    </source>
</evidence>
<comment type="caution">
    <text evidence="3">The sequence shown here is derived from an EMBL/GenBank/DDBJ whole genome shotgun (WGS) entry which is preliminary data.</text>
</comment>
<gene>
    <name evidence="3" type="ORF">WG66_11897</name>
</gene>
<dbReference type="InterPro" id="IPR019024">
    <property type="entry name" value="RNase_H2_suB_wHTH"/>
</dbReference>
<evidence type="ECO:0000256" key="1">
    <source>
        <dbReference type="SAM" id="MobiDB-lite"/>
    </source>
</evidence>
<dbReference type="Proteomes" id="UP000054988">
    <property type="component" value="Unassembled WGS sequence"/>
</dbReference>
<dbReference type="PANTHER" id="PTHR13383">
    <property type="entry name" value="RIBONUCLEASE H2 SUBUNIT B"/>
    <property type="match status" value="1"/>
</dbReference>
<dbReference type="PANTHER" id="PTHR13383:SF11">
    <property type="entry name" value="RIBONUCLEASE H2 SUBUNIT B"/>
    <property type="match status" value="1"/>
</dbReference>
<organism evidence="3 4">
    <name type="scientific">Moniliophthora roreri</name>
    <name type="common">Frosty pod rot fungus</name>
    <name type="synonym">Monilia roreri</name>
    <dbReference type="NCBI Taxonomy" id="221103"/>
    <lineage>
        <taxon>Eukaryota</taxon>
        <taxon>Fungi</taxon>
        <taxon>Dikarya</taxon>
        <taxon>Basidiomycota</taxon>
        <taxon>Agaricomycotina</taxon>
        <taxon>Agaricomycetes</taxon>
        <taxon>Agaricomycetidae</taxon>
        <taxon>Agaricales</taxon>
        <taxon>Marasmiineae</taxon>
        <taxon>Marasmiaceae</taxon>
        <taxon>Moniliophthora</taxon>
    </lineage>
</organism>
<feature type="domain" description="Ribonuclease H2 subunit B wHTH" evidence="2">
    <location>
        <begin position="111"/>
        <end position="262"/>
    </location>
</feature>
<protein>
    <recommendedName>
        <fullName evidence="2">Ribonuclease H2 subunit B wHTH domain-containing protein</fullName>
    </recommendedName>
</protein>